<dbReference type="InterPro" id="IPR001619">
    <property type="entry name" value="Sec1-like"/>
</dbReference>
<keyword evidence="8" id="KW-1185">Reference proteome</keyword>
<evidence type="ECO:0000256" key="6">
    <source>
        <dbReference type="ARBA" id="ARBA00073001"/>
    </source>
</evidence>
<organism evidence="7 8">
    <name type="scientific">Allacma fusca</name>
    <dbReference type="NCBI Taxonomy" id="39272"/>
    <lineage>
        <taxon>Eukaryota</taxon>
        <taxon>Metazoa</taxon>
        <taxon>Ecdysozoa</taxon>
        <taxon>Arthropoda</taxon>
        <taxon>Hexapoda</taxon>
        <taxon>Collembola</taxon>
        <taxon>Symphypleona</taxon>
        <taxon>Sminthuridae</taxon>
        <taxon>Allacma</taxon>
    </lineage>
</organism>
<reference evidence="7" key="1">
    <citation type="submission" date="2021-06" db="EMBL/GenBank/DDBJ databases">
        <authorList>
            <person name="Hodson N. C."/>
            <person name="Mongue J. A."/>
            <person name="Jaron S. K."/>
        </authorList>
    </citation>
    <scope>NUCLEOTIDE SEQUENCE</scope>
</reference>
<dbReference type="FunFam" id="3.90.830.10:FF:000002">
    <property type="entry name" value="Vacuolar protein sorting-associated protein 45"/>
    <property type="match status" value="1"/>
</dbReference>
<dbReference type="PANTHER" id="PTHR11679">
    <property type="entry name" value="VESICLE PROTEIN SORTING-ASSOCIATED"/>
    <property type="match status" value="1"/>
</dbReference>
<evidence type="ECO:0000256" key="1">
    <source>
        <dbReference type="ARBA" id="ARBA00004184"/>
    </source>
</evidence>
<keyword evidence="3" id="KW-0813">Transport</keyword>
<dbReference type="GO" id="GO:0031410">
    <property type="term" value="C:cytoplasmic vesicle"/>
    <property type="evidence" value="ECO:0007669"/>
    <property type="project" value="UniProtKB-ARBA"/>
</dbReference>
<evidence type="ECO:0000256" key="4">
    <source>
        <dbReference type="ARBA" id="ARBA00022927"/>
    </source>
</evidence>
<keyword evidence="4" id="KW-0653">Protein transport</keyword>
<comment type="similarity">
    <text evidence="2">Belongs to the STXBP/unc-18/SEC1 family.</text>
</comment>
<dbReference type="GO" id="GO:0012505">
    <property type="term" value="C:endomembrane system"/>
    <property type="evidence" value="ECO:0007669"/>
    <property type="project" value="UniProtKB-SubCell"/>
</dbReference>
<keyword evidence="5" id="KW-0472">Membrane</keyword>
<comment type="caution">
    <text evidence="7">The sequence shown here is derived from an EMBL/GenBank/DDBJ whole genome shotgun (WGS) entry which is preliminary data.</text>
</comment>
<evidence type="ECO:0000313" key="8">
    <source>
        <dbReference type="Proteomes" id="UP000708208"/>
    </source>
</evidence>
<accession>A0A8J2KD56</accession>
<dbReference type="GO" id="GO:0016192">
    <property type="term" value="P:vesicle-mediated transport"/>
    <property type="evidence" value="ECO:0007669"/>
    <property type="project" value="InterPro"/>
</dbReference>
<name>A0A8J2KD56_9HEXA</name>
<proteinExistence type="inferred from homology"/>
<dbReference type="OrthoDB" id="10266265at2759"/>
<dbReference type="EMBL" id="CAJVCH010265354">
    <property type="protein sequence ID" value="CAG7734227.1"/>
    <property type="molecule type" value="Genomic_DNA"/>
</dbReference>
<dbReference type="AlphaFoldDB" id="A0A8J2KD56"/>
<evidence type="ECO:0000313" key="7">
    <source>
        <dbReference type="EMBL" id="CAG7734227.1"/>
    </source>
</evidence>
<evidence type="ECO:0000256" key="5">
    <source>
        <dbReference type="ARBA" id="ARBA00023136"/>
    </source>
</evidence>
<evidence type="ECO:0000256" key="3">
    <source>
        <dbReference type="ARBA" id="ARBA00022448"/>
    </source>
</evidence>
<dbReference type="Pfam" id="PF00995">
    <property type="entry name" value="Sec1"/>
    <property type="match status" value="1"/>
</dbReference>
<sequence length="555" mass="62527">MIQSCGPGMKILLMDKETTAVVSTVYAQSEIMEKEVYLCDRLDNISNRESLRHLKCLTFLRPSQENIHLLAMELKSPMYGSYFLHWTNVISKSDVKRLAEADEQEVVREICELFADFIPLSPHCMISSIPVGPVFAEGDLLADGLTHNVASVIISFLLAVKKYPIIRYTEGSMPTQKLADKIHNLINKESNLFDFHGRNASRPVLLILDRRDDSLTPLLNQWTYQAMVHELLTIKNHRVSLANAPGIHKDFREVVLTPDNDTFYANNMYADFGAVGQSLRQLVEEFQAKAKTHQKVESIEDMKSFVENYPHFKQMSGTVSKHVAVVGELARLNEKYHLLEVSELEQELACHSNHSASLQKLKQLLDNNKIRDEDALRLVLLYALRYESHSNNDIVGLVSKLKSRGLSQENIDTVLKLLKFGGAKKRRSDLYGSDPVAVTKRLIKGMQGVENIYTQHTPWMKGIVEDLLKGRLREGAFPTFGMTRSSGASDMYRPSEVIVFILGGVTYAESLAIHNINRAENRLAAVVGGTTIHNMKSFLVEINAFNTKQKSHGNA</sequence>
<dbReference type="PIRSF" id="PIRSF005715">
    <property type="entry name" value="VPS45_Sec1"/>
    <property type="match status" value="1"/>
</dbReference>
<protein>
    <recommendedName>
        <fullName evidence="6">Vacuolar protein sorting-associated protein 45</fullName>
    </recommendedName>
</protein>
<dbReference type="GO" id="GO:0015031">
    <property type="term" value="P:protein transport"/>
    <property type="evidence" value="ECO:0007669"/>
    <property type="project" value="UniProtKB-KW"/>
</dbReference>
<comment type="subcellular location">
    <subcellularLocation>
        <location evidence="1">Endomembrane system</location>
        <topology evidence="1">Peripheral membrane protein</topology>
    </subcellularLocation>
</comment>
<evidence type="ECO:0000256" key="2">
    <source>
        <dbReference type="ARBA" id="ARBA00009884"/>
    </source>
</evidence>
<gene>
    <name evidence="7" type="ORF">AFUS01_LOCUS22626</name>
</gene>
<dbReference type="Proteomes" id="UP000708208">
    <property type="component" value="Unassembled WGS sequence"/>
</dbReference>